<proteinExistence type="predicted"/>
<dbReference type="Proteomes" id="UP000323144">
    <property type="component" value="Chromosome"/>
</dbReference>
<keyword evidence="3" id="KW-1185">Reference proteome</keyword>
<dbReference type="AlphaFoldDB" id="A0A5B9Y3I3"/>
<reference evidence="2 3" key="1">
    <citation type="submission" date="2019-08" db="EMBL/GenBank/DDBJ databases">
        <title>Complete genome sequence of Spiroplasma chinense CCH (DSM 19755).</title>
        <authorList>
            <person name="Shen H.-Y."/>
            <person name="Lin Y.-C."/>
            <person name="Chou L."/>
            <person name="Kuo C.-H."/>
        </authorList>
    </citation>
    <scope>NUCLEOTIDE SEQUENCE [LARGE SCALE GENOMIC DNA]</scope>
    <source>
        <strain evidence="2 3">CCH</strain>
    </source>
</reference>
<evidence type="ECO:0000313" key="3">
    <source>
        <dbReference type="Proteomes" id="UP000323144"/>
    </source>
</evidence>
<keyword evidence="1" id="KW-1133">Transmembrane helix</keyword>
<accession>A0A5B9Y3I3</accession>
<evidence type="ECO:0000256" key="1">
    <source>
        <dbReference type="SAM" id="Phobius"/>
    </source>
</evidence>
<evidence type="ECO:0000313" key="2">
    <source>
        <dbReference type="EMBL" id="QEH61614.1"/>
    </source>
</evidence>
<feature type="transmembrane region" description="Helical" evidence="1">
    <location>
        <begin position="206"/>
        <end position="227"/>
    </location>
</feature>
<dbReference type="EMBL" id="CP043026">
    <property type="protein sequence ID" value="QEH61614.1"/>
    <property type="molecule type" value="Genomic_DNA"/>
</dbReference>
<organism evidence="2 3">
    <name type="scientific">Spiroplasma chinense</name>
    <dbReference type="NCBI Taxonomy" id="216932"/>
    <lineage>
        <taxon>Bacteria</taxon>
        <taxon>Bacillati</taxon>
        <taxon>Mycoplasmatota</taxon>
        <taxon>Mollicutes</taxon>
        <taxon>Entomoplasmatales</taxon>
        <taxon>Spiroplasmataceae</taxon>
        <taxon>Spiroplasma</taxon>
    </lineage>
</organism>
<gene>
    <name evidence="2" type="ORF">SCHIN_v1c04170</name>
</gene>
<name>A0A5B9Y3I3_9MOLU</name>
<dbReference type="RefSeq" id="WP_166508006.1">
    <property type="nucleotide sequence ID" value="NZ_CP043026.1"/>
</dbReference>
<keyword evidence="1" id="KW-0812">Transmembrane</keyword>
<keyword evidence="1" id="KW-0472">Membrane</keyword>
<protein>
    <submittedName>
        <fullName evidence="2">Uncharacterized protein</fullName>
    </submittedName>
</protein>
<dbReference type="KEGG" id="schi:SCHIN_v1c04170"/>
<sequence>MSQLSRMERNKALHNRVQKEIAYKKQNQDEKSIINATFERLKKIDRAFFQQKLEIFDKKHEIEKPYLDKDRSNLLISEEIKYDLRREIEELKKIKSKSVILDKEKTDEDKEEKVLIRDQKYIDYMNSVDKNEGIFLNNLNKVRSKQTRKGYITVEDISMTSVQKKRSEDNRSIIVMLDEVSRKTDAGRNTMGKAWSDYSKKQKFKWTIWFLTVLLLIMTMCIVIPFFF</sequence>